<dbReference type="RefSeq" id="WP_207379842.1">
    <property type="nucleotide sequence ID" value="NZ_CP071502.1"/>
</dbReference>
<organism evidence="2 3">
    <name type="scientific">Shewanella sedimentimangrovi</name>
    <dbReference type="NCBI Taxonomy" id="2814293"/>
    <lineage>
        <taxon>Bacteria</taxon>
        <taxon>Pseudomonadati</taxon>
        <taxon>Pseudomonadota</taxon>
        <taxon>Gammaproteobacteria</taxon>
        <taxon>Alteromonadales</taxon>
        <taxon>Shewanellaceae</taxon>
        <taxon>Shewanella</taxon>
    </lineage>
</organism>
<name>A0ABX7R0T5_9GAMM</name>
<protein>
    <recommendedName>
        <fullName evidence="4">Transmembrane protein</fullName>
    </recommendedName>
</protein>
<dbReference type="Proteomes" id="UP000663207">
    <property type="component" value="Chromosome"/>
</dbReference>
<dbReference type="PROSITE" id="PS51257">
    <property type="entry name" value="PROKAR_LIPOPROTEIN"/>
    <property type="match status" value="1"/>
</dbReference>
<reference evidence="2 3" key="1">
    <citation type="submission" date="2021-03" db="EMBL/GenBank/DDBJ databases">
        <title>Novel species identification of genus Shewanella.</title>
        <authorList>
            <person name="Liu G."/>
            <person name="Zhang Q."/>
        </authorList>
    </citation>
    <scope>NUCLEOTIDE SEQUENCE [LARGE SCALE GENOMIC DNA]</scope>
    <source>
        <strain evidence="2 3">FJAT-52962</strain>
    </source>
</reference>
<feature type="transmembrane region" description="Helical" evidence="1">
    <location>
        <begin position="90"/>
        <end position="112"/>
    </location>
</feature>
<evidence type="ECO:0000313" key="2">
    <source>
        <dbReference type="EMBL" id="QSX36471.1"/>
    </source>
</evidence>
<keyword evidence="1" id="KW-0812">Transmembrane</keyword>
<keyword evidence="1" id="KW-1133">Transmembrane helix</keyword>
<accession>A0ABX7R0T5</accession>
<feature type="transmembrane region" description="Helical" evidence="1">
    <location>
        <begin position="62"/>
        <end position="83"/>
    </location>
</feature>
<evidence type="ECO:0000256" key="1">
    <source>
        <dbReference type="SAM" id="Phobius"/>
    </source>
</evidence>
<evidence type="ECO:0008006" key="4">
    <source>
        <dbReference type="Google" id="ProtNLM"/>
    </source>
</evidence>
<feature type="transmembrane region" description="Helical" evidence="1">
    <location>
        <begin position="12"/>
        <end position="30"/>
    </location>
</feature>
<gene>
    <name evidence="2" type="ORF">JYB85_14425</name>
</gene>
<dbReference type="EMBL" id="CP071502">
    <property type="protein sequence ID" value="QSX36471.1"/>
    <property type="molecule type" value="Genomic_DNA"/>
</dbReference>
<sequence>MTSKRINLSTLLAWSPTILLSCYVAASFILKEENPSLLCSAINPGGKEFVCGYAYSAPMIQIFAVSVRVLFLVAMVCSLRHLLQRKLTKFGIVGVLLSVVTIICALFLSFYFGSEDAP</sequence>
<proteinExistence type="predicted"/>
<keyword evidence="3" id="KW-1185">Reference proteome</keyword>
<evidence type="ECO:0000313" key="3">
    <source>
        <dbReference type="Proteomes" id="UP000663207"/>
    </source>
</evidence>
<keyword evidence="1" id="KW-0472">Membrane</keyword>